<dbReference type="STRING" id="2903.R1CHE3"/>
<evidence type="ECO:0000256" key="10">
    <source>
        <dbReference type="SAM" id="MobiDB-lite"/>
    </source>
</evidence>
<evidence type="ECO:0000256" key="8">
    <source>
        <dbReference type="ARBA" id="ARBA00022837"/>
    </source>
</evidence>
<evidence type="ECO:0000256" key="1">
    <source>
        <dbReference type="ARBA" id="ARBA00000707"/>
    </source>
</evidence>
<evidence type="ECO:0000259" key="12">
    <source>
        <dbReference type="PROSITE" id="PS50222"/>
    </source>
</evidence>
<dbReference type="InterPro" id="IPR018247">
    <property type="entry name" value="EF_Hand_1_Ca_BS"/>
</dbReference>
<feature type="region of interest" description="Disordered" evidence="10">
    <location>
        <begin position="73"/>
        <end position="99"/>
    </location>
</feature>
<dbReference type="PANTHER" id="PTHR13367">
    <property type="entry name" value="UBIQUITIN THIOESTERASE"/>
    <property type="match status" value="1"/>
</dbReference>
<dbReference type="KEGG" id="ehx:EMIHUDRAFT_207406"/>
<keyword evidence="8" id="KW-0106">Calcium</keyword>
<evidence type="ECO:0000256" key="4">
    <source>
        <dbReference type="ARBA" id="ARBA00022670"/>
    </source>
</evidence>
<dbReference type="GO" id="GO:0005634">
    <property type="term" value="C:nucleus"/>
    <property type="evidence" value="ECO:0007669"/>
    <property type="project" value="TreeGrafter"/>
</dbReference>
<dbReference type="SUPFAM" id="SSF50044">
    <property type="entry name" value="SH3-domain"/>
    <property type="match status" value="1"/>
</dbReference>
<dbReference type="InterPro" id="IPR022105">
    <property type="entry name" value="DUF3645"/>
</dbReference>
<evidence type="ECO:0000256" key="2">
    <source>
        <dbReference type="ARBA" id="ARBA00012759"/>
    </source>
</evidence>
<evidence type="ECO:0000259" key="11">
    <source>
        <dbReference type="PROSITE" id="PS50002"/>
    </source>
</evidence>
<reference evidence="14" key="1">
    <citation type="journal article" date="2013" name="Nature">
        <title>Pan genome of the phytoplankton Emiliania underpins its global distribution.</title>
        <authorList>
            <person name="Read B.A."/>
            <person name="Kegel J."/>
            <person name="Klute M.J."/>
            <person name="Kuo A."/>
            <person name="Lefebvre S.C."/>
            <person name="Maumus F."/>
            <person name="Mayer C."/>
            <person name="Miller J."/>
            <person name="Monier A."/>
            <person name="Salamov A."/>
            <person name="Young J."/>
            <person name="Aguilar M."/>
            <person name="Claverie J.M."/>
            <person name="Frickenhaus S."/>
            <person name="Gonzalez K."/>
            <person name="Herman E.K."/>
            <person name="Lin Y.C."/>
            <person name="Napier J."/>
            <person name="Ogata H."/>
            <person name="Sarno A.F."/>
            <person name="Shmutz J."/>
            <person name="Schroeder D."/>
            <person name="de Vargas C."/>
            <person name="Verret F."/>
            <person name="von Dassow P."/>
            <person name="Valentin K."/>
            <person name="Van de Peer Y."/>
            <person name="Wheeler G."/>
            <person name="Dacks J.B."/>
            <person name="Delwiche C.F."/>
            <person name="Dyhrman S.T."/>
            <person name="Glockner G."/>
            <person name="John U."/>
            <person name="Richards T."/>
            <person name="Worden A.Z."/>
            <person name="Zhang X."/>
            <person name="Grigoriev I.V."/>
            <person name="Allen A.E."/>
            <person name="Bidle K."/>
            <person name="Borodovsky M."/>
            <person name="Bowler C."/>
            <person name="Brownlee C."/>
            <person name="Cock J.M."/>
            <person name="Elias M."/>
            <person name="Gladyshev V.N."/>
            <person name="Groth M."/>
            <person name="Guda C."/>
            <person name="Hadaegh A."/>
            <person name="Iglesias-Rodriguez M.D."/>
            <person name="Jenkins J."/>
            <person name="Jones B.M."/>
            <person name="Lawson T."/>
            <person name="Leese F."/>
            <person name="Lindquist E."/>
            <person name="Lobanov A."/>
            <person name="Lomsadze A."/>
            <person name="Malik S.B."/>
            <person name="Marsh M.E."/>
            <person name="Mackinder L."/>
            <person name="Mock T."/>
            <person name="Mueller-Roeber B."/>
            <person name="Pagarete A."/>
            <person name="Parker M."/>
            <person name="Probert I."/>
            <person name="Quesneville H."/>
            <person name="Raines C."/>
            <person name="Rensing S.A."/>
            <person name="Riano-Pachon D.M."/>
            <person name="Richier S."/>
            <person name="Rokitta S."/>
            <person name="Shiraiwa Y."/>
            <person name="Soanes D.M."/>
            <person name="van der Giezen M."/>
            <person name="Wahlund T.M."/>
            <person name="Williams B."/>
            <person name="Wilson W."/>
            <person name="Wolfe G."/>
            <person name="Wurch L.L."/>
        </authorList>
    </citation>
    <scope>NUCLEOTIDE SEQUENCE</scope>
</reference>
<dbReference type="InterPro" id="IPR001452">
    <property type="entry name" value="SH3_domain"/>
</dbReference>
<keyword evidence="5" id="KW-0833">Ubl conjugation pathway</keyword>
<evidence type="ECO:0000256" key="6">
    <source>
        <dbReference type="ARBA" id="ARBA00022801"/>
    </source>
</evidence>
<evidence type="ECO:0000256" key="9">
    <source>
        <dbReference type="PROSITE-ProRule" id="PRU00192"/>
    </source>
</evidence>
<dbReference type="GeneID" id="17267785"/>
<dbReference type="Pfam" id="PF12340">
    <property type="entry name" value="DUF3638"/>
    <property type="match status" value="1"/>
</dbReference>
<dbReference type="PROSITE" id="PS50222">
    <property type="entry name" value="EF_HAND_2"/>
    <property type="match status" value="1"/>
</dbReference>
<dbReference type="GO" id="GO:0071947">
    <property type="term" value="P:protein deubiquitination involved in ubiquitin-dependent protein catabolic process"/>
    <property type="evidence" value="ECO:0007669"/>
    <property type="project" value="TreeGrafter"/>
</dbReference>
<dbReference type="InterPro" id="IPR051346">
    <property type="entry name" value="OTU_Deubiquitinase"/>
</dbReference>
<comment type="catalytic activity">
    <reaction evidence="1">
        <text>Thiol-dependent hydrolysis of ester, thioester, amide, peptide and isopeptide bonds formed by the C-terminal Gly of ubiquitin (a 76-residue protein attached to proteins as an intracellular targeting signal).</text>
        <dbReference type="EC" id="3.4.19.12"/>
    </reaction>
</comment>
<dbReference type="InterPro" id="IPR002048">
    <property type="entry name" value="EF_hand_dom"/>
</dbReference>
<feature type="domain" description="EF-hand" evidence="12">
    <location>
        <begin position="3572"/>
        <end position="3607"/>
    </location>
</feature>
<evidence type="ECO:0000313" key="14">
    <source>
        <dbReference type="Proteomes" id="UP000013827"/>
    </source>
</evidence>
<dbReference type="InterPro" id="IPR011992">
    <property type="entry name" value="EF-hand-dom_pair"/>
</dbReference>
<feature type="region of interest" description="Disordered" evidence="10">
    <location>
        <begin position="2456"/>
        <end position="2478"/>
    </location>
</feature>
<dbReference type="GO" id="GO:0005509">
    <property type="term" value="F:calcium ion binding"/>
    <property type="evidence" value="ECO:0007669"/>
    <property type="project" value="InterPro"/>
</dbReference>
<dbReference type="Proteomes" id="UP000013827">
    <property type="component" value="Unassembled WGS sequence"/>
</dbReference>
<keyword evidence="4" id="KW-0645">Protease</keyword>
<dbReference type="GO" id="GO:0005737">
    <property type="term" value="C:cytoplasm"/>
    <property type="evidence" value="ECO:0007669"/>
    <property type="project" value="TreeGrafter"/>
</dbReference>
<accession>A0A0D3JFF3</accession>
<keyword evidence="14" id="KW-1185">Reference proteome</keyword>
<keyword evidence="7" id="KW-0788">Thiol protease</keyword>
<dbReference type="InterPro" id="IPR036028">
    <property type="entry name" value="SH3-like_dom_sf"/>
</dbReference>
<dbReference type="PROSITE" id="PS50002">
    <property type="entry name" value="SH3"/>
    <property type="match status" value="1"/>
</dbReference>
<dbReference type="GO" id="GO:0004843">
    <property type="term" value="F:cysteine-type deubiquitinase activity"/>
    <property type="evidence" value="ECO:0007669"/>
    <property type="project" value="UniProtKB-EC"/>
</dbReference>
<dbReference type="SUPFAM" id="SSF47473">
    <property type="entry name" value="EF-hand"/>
    <property type="match status" value="1"/>
</dbReference>
<dbReference type="OMA" id="THECIRT"/>
<dbReference type="Pfam" id="PF12359">
    <property type="entry name" value="DUF3645"/>
    <property type="match status" value="1"/>
</dbReference>
<dbReference type="EnsemblProtists" id="EOD22238">
    <property type="protein sequence ID" value="EOD22238"/>
    <property type="gene ID" value="EMIHUDRAFT_207406"/>
</dbReference>
<dbReference type="PaxDb" id="2903-EOD22238"/>
<evidence type="ECO:0000256" key="7">
    <source>
        <dbReference type="ARBA" id="ARBA00022807"/>
    </source>
</evidence>
<evidence type="ECO:0000313" key="13">
    <source>
        <dbReference type="EnsemblProtists" id="EOD22238"/>
    </source>
</evidence>
<keyword evidence="6" id="KW-0378">Hydrolase</keyword>
<evidence type="ECO:0000256" key="3">
    <source>
        <dbReference type="ARBA" id="ARBA00022443"/>
    </source>
</evidence>
<dbReference type="RefSeq" id="XP_005774667.1">
    <property type="nucleotide sequence ID" value="XM_005774610.1"/>
</dbReference>
<feature type="domain" description="SH3" evidence="11">
    <location>
        <begin position="3"/>
        <end position="67"/>
    </location>
</feature>
<dbReference type="Gene3D" id="1.10.238.10">
    <property type="entry name" value="EF-hand"/>
    <property type="match status" value="1"/>
</dbReference>
<dbReference type="eggNOG" id="ENOG502QUFK">
    <property type="taxonomic scope" value="Eukaryota"/>
</dbReference>
<evidence type="ECO:0000256" key="5">
    <source>
        <dbReference type="ARBA" id="ARBA00022786"/>
    </source>
</evidence>
<dbReference type="HOGENOM" id="CLU_000053_0_0_1"/>
<sequence length="3819" mass="416784">MPDKRRFAIAQHAWAPTGGGDNSKYLSFASGDRIEVVEERESGGWWAGRLKGKLGWFPSSFCTIPADPSEFGAFASAASPPTQKHSPRTGGSDEFVPSPAREPARLAAPLAELITGGATAVVSPVSPVQAPSPARIAAVHPSRSDQALAAELRSFPKRAALPSSLAHKAAGVEHKQTVDKLWEIAAFADVFADAAGGRGGRAGGRHHGSARHARGLAAEKGSLFDLLEQLVPMVAAVPPGGVLVVPAAHAPSGDSSFLLVLRRDDDSTFSVSVAASGGAPLRRHPARRNSASGQLEYATSLVVRGVPRDRLADSAFWFLLLRQPYGSPPPAGHADGTLLYEVLLPALSDTPLSASAAEAGGLWWGAQPLSGDRGFALATGGCCEQRLVTPGTREQAAYADVLWRWTALQLALAQAESAGYDPLEPRARLSSSECELLRFGARKLCGCASSLRHSELAFSAAHAAALEATCAAVGAVTAPPKEAALELLGEGKGAAVRGMFDLFGRALRGRSVDHLAGESALVGESALPPVVLPVELSLVPDCVSSYEDVCNALRHAVHLCELLANQQGYIPNTYCLRVSLLQHLLTAVIPLPLPCSHPQRASRCFWAASPMRYETQADLLRLLNLACRHFAACCFSIRVTRSFDAVRLVVVATIATLADAVMRIRCADVPSLLCLNYSGEAEGPGDAFHFELGSFAVESEDLQLASPELHCARTRVLDYFAAQRPHHRPSRVLFGFERSMEFGVAEEALLRQLCLHMAFPTATHGQTHAGGSSLLPAYLSGESRLLLENFPELGFFRDMVFLFKMLMVPTSEALPEICPWMPLDALLSWRHDASSGAFVVSAFGRTLNAAAITKQAEQAENSSWLERKLRKVFGVTKPRAPPSSADPQQLVKSELGVEVRIEREEDVLHLKQLPSFDGALRPPEAELLLQYLTVPYLRVPLLLRFFSQPSHVHALGSAKLQAALDATLFEPGQWQLERSKELPKCVPAPSRAHLATPAGILFNELTKSPAAVTESVLRMVELAIELDSGRYSTESTNCSAILYVLRMAVRVEGFIRSVLAANPPDGAPPTVEPARGLQLDLAALGKLRRCSVALRRMLRRELHALLEQWNNVALREREMSAACTLFAHLAFVYKHIEEDEIDYQALSTLLCAQVFLGNNHTFDAEPDLASKGTKRSFKEEAVSDAALGMPQTELFEIFARHRCKLLRALEANPKQRNEAMEAVVRTEWLRQMTTTNGANAEVNVQFGEFSLRKQTLGPLPPHVRESPDFAMVFGEDASGPTAEPMQAVRVSSTAQRDWYHLVGNRADVHIWTADTRSPPLAGCRAYPRELRASERWVQEAIQRALIPDRMAGLELALGLVVHVYDLLEHGRRWWRSLAWSSDAAVSLHNLSPRTVEARGSRVHTVMGSLQRSVPPAPSVVISRRLTAALGKQVFVPPRLLYGLIPTALLSAYDLWQNEDGSLIGDVKPGHPIGDALRTRLAVSLSEVGGTVSGAVRRLCLVDEPTPEVGGPNAASIVPRVAAAQGASSTFAASSAAATAEVDTAKPAHTLLNLLLAAPGSPLRSLALRFGRLEDLSHEGAGGRGLRLYCAQHEGFYLSHRSSPGISELLRGVPHSLLLEKDGGSLSLLVSACARPRRAVLAAGQSAAAQALSRLFPCEVELDNNDEHWVASLGPTKAYLYPVHLSQSFLFFPSLAAALYMLLLKLLARRYETASEMAPQCVCDRPLSREEAQIVALFNETRGDQHPDAHACRLRISLHALHTPLYPELPWDLAEELIAYTRKLGHVSLLLRLSVYDELVLLTHLSVTLNRQEVGLKPQAVQTRDTLPCPAFGGGPHFDAVQDRTSISGEGLGALFGKFEALSYSRPENPVGREAASALDRWLRNGLELRGGRDQKGFLFLYELMRGDVFFKLLSNDSGHTLGCFLLRLLPASEWSSKGVLMSTLRVMAHNPQLARHLPKFEDDRNVKVSVMFRGQDVLAKLFEKLTLVLKGLEADGHIQWPLHSFPALKLQPLVRLPAPLLARVHGADSATPLPLPYRRWLWLSDGAPSAPRRLRLASCAEGEADALAGTPLRPIDLSRLVVERTRSQRGLPPLEARLPFALSSHPAAQSDLAAAMIRRLEEDFLFHTHHQNELALPELVGFTDAELRAQATTPSGCRALQDAAASLVERLQALLQRDNDRMLALSELLLLNPYLSREQAARVSDETALALLTANRIAQSLRCLDEARGLQVLLLQLQAPPRPKNATALKRELQREVSSKANLLASALVSRRHYFGPSSTGSSLVYEPHFLIYEFTHGMLLREAQVSLLRKFLDAQAAGRSLCHQLIMGQGKTTVIAPMLAIMLADGERFVVSVVPPHLLPSAQGVLRERLGGPVARPVYGMRFDRYTTVEGSLLERLRHATRLRGVLLLDPTSLKSVLLKFIEGVASLQGEAARRAAQAHHAAARAAAAAARLDRAQAGRGAAPREGAELSRGLAESRRKRAEELRHETRTLADVLSILRKSVGLLDEVDVLLHPLRSELNWPHGERKPIHFAPLRWQLPFHLLDGILYPMSRKCTAAWHEGPEAQQLLGQITEAVDEGARDFSVQRAPHFVLLQRPFYDARLRPLLTHWALLWLRRNRVQHGSDEQIAAYIGRDPDADGSGTVLADGSLGSKPGGPEAVGLQRWDDLVGTMPEEHAQLLNLTHTWLRSVLPHVLSKVGRVHYGLLPDSALLQEAASSSTPQARQLLAVPFVGKDVPSQAAEFSHPDALIGLSILAYRHEGLRPQDLRALFCLLLETMGQEGGPFRDRPTCRMYSHWIELAGRHVRGASYVGQSGGQPRGGGVDLLTPEPDQLSARNSEAHDQEGLWPLQLVNPGDAEQMGVLFGLLGQLPHAIQHYLEQLVFPLTMQHQSRKLSANGQDLGSSALFGCRLGFSGTPTRCAATSRKLLGALSEASLRHAVVSYDFLPDSWSVHQLLDDIADASPPYHTLIDAGALITGLTNVQVARYLLSRGLYGIEGVVFLDERDRQMILLRAGLKVLELKGCGVAAARRFTFFDQVHTTGVDVEQTLSARAAMTLGKDMTFRDFAQGAFRMRGIGAGQTICLQMTPQRLAHVFRQRSLEHLLAHHARCGTPEARSHEKSALRVFVEPLAFDLPSAVPAPVRCGERALALADAHRGFLGSELAAEEKTLYQEVVHQSSRTQRSLMMEHNFSREADSDRPWDLKLLHEVYSASPTGMFGTGGPFYPWSRFGVYRSGAQKARPLKWPARLWMSNNHFWPGWTLKAHRRLKNVICAMEWQPPSRRSSTDALGVTPSLTSAEAARVRASFGFFDAAADGMLTAAELAALGRAVDLHTVAAIASAASDSLQDGGRRVGALTLSEPESPVVPLVEEQLRSHQEGPGSRHWIVLSLSEAESLRGALHISQENGDGLLAAGYAGSDPPPLVALHTHSEMLDAVNYVSDSTSEYEQGVVRECFSFLSSHTEFGTRAQHLLLRCLQSNDPKERQHFFNEVRSCRRRRQSAWERTPAAAVLQEKDEFTLFEHRALLAAMSHRMQARGLSPLQAFHAFNVSRSGLIGSSELYSALRWLDMPVTVPQVHESMRRLDADHDGLISCDDFDLVIPLLRIPELYRSAPKTPARLLSREELARFAFSLRPASGFVRVARLHKPGASSLTVWQPVERGGLSAGKAVVTLGHHASTALDAVPARGAAMVVEARAPLAALDQVLPPPERYLCVWHVSGPEPLSIWQAVPPSKEFVPLGSIVTCTGRDQQPPLDAMRCVPKAWATKAAAPELIWEGSEGCIWQAAAMGVLLPTRGRAKPDAVLELDPRKMRLEAPAGR</sequence>
<dbReference type="SMART" id="SM00326">
    <property type="entry name" value="SH3"/>
    <property type="match status" value="1"/>
</dbReference>
<name>A0A0D3JFF3_EMIH1</name>
<dbReference type="EC" id="3.4.19.12" evidence="2"/>
<dbReference type="Gene3D" id="2.30.30.40">
    <property type="entry name" value="SH3 Domains"/>
    <property type="match status" value="1"/>
</dbReference>
<dbReference type="Pfam" id="PF00018">
    <property type="entry name" value="SH3_1"/>
    <property type="match status" value="1"/>
</dbReference>
<reference evidence="13" key="2">
    <citation type="submission" date="2024-10" db="UniProtKB">
        <authorList>
            <consortium name="EnsemblProtists"/>
        </authorList>
    </citation>
    <scope>IDENTIFICATION</scope>
</reference>
<keyword evidence="3 9" id="KW-0728">SH3 domain</keyword>
<dbReference type="PANTHER" id="PTHR13367:SF28">
    <property type="entry name" value="UBIQUITIN THIOESTERASE ZRANB1"/>
    <property type="match status" value="1"/>
</dbReference>
<organism evidence="13 14">
    <name type="scientific">Emiliania huxleyi (strain CCMP1516)</name>
    <dbReference type="NCBI Taxonomy" id="280463"/>
    <lineage>
        <taxon>Eukaryota</taxon>
        <taxon>Haptista</taxon>
        <taxon>Haptophyta</taxon>
        <taxon>Prymnesiophyceae</taxon>
        <taxon>Isochrysidales</taxon>
        <taxon>Noelaerhabdaceae</taxon>
        <taxon>Emiliania</taxon>
    </lineage>
</organism>
<dbReference type="InterPro" id="IPR022099">
    <property type="entry name" value="DUF3638"/>
</dbReference>
<dbReference type="GO" id="GO:0070530">
    <property type="term" value="F:K63-linked polyubiquitin modification-dependent protein binding"/>
    <property type="evidence" value="ECO:0007669"/>
    <property type="project" value="TreeGrafter"/>
</dbReference>
<dbReference type="PROSITE" id="PS00018">
    <property type="entry name" value="EF_HAND_1"/>
    <property type="match status" value="1"/>
</dbReference>
<proteinExistence type="predicted"/>
<protein>
    <recommendedName>
        <fullName evidence="2">ubiquitinyl hydrolase 1</fullName>
        <ecNumber evidence="2">3.4.19.12</ecNumber>
    </recommendedName>
</protein>